<dbReference type="RefSeq" id="WP_117833734.1">
    <property type="nucleotide sequence ID" value="NZ_JABDSH010000091.1"/>
</dbReference>
<dbReference type="Pfam" id="PF04230">
    <property type="entry name" value="PS_pyruv_trans"/>
    <property type="match status" value="1"/>
</dbReference>
<protein>
    <submittedName>
        <fullName evidence="3">Polysaccharide pyruvyl transferase family protein</fullName>
    </submittedName>
</protein>
<dbReference type="InterPro" id="IPR007345">
    <property type="entry name" value="Polysacch_pyruvyl_Trfase"/>
</dbReference>
<dbReference type="Proteomes" id="UP000555193">
    <property type="component" value="Unassembled WGS sequence"/>
</dbReference>
<evidence type="ECO:0000259" key="1">
    <source>
        <dbReference type="Pfam" id="PF04230"/>
    </source>
</evidence>
<dbReference type="AlphaFoldDB" id="A0A848QSS4"/>
<evidence type="ECO:0000313" key="4">
    <source>
        <dbReference type="Proteomes" id="UP000555193"/>
    </source>
</evidence>
<dbReference type="Proteomes" id="UP000583639">
    <property type="component" value="Unassembled WGS sequence"/>
</dbReference>
<reference evidence="4 5" key="1">
    <citation type="submission" date="2020-04" db="EMBL/GenBank/DDBJ databases">
        <title>A novel gut-associated lysogenic phage, Bacteroides phage BV01, alters the host transcriptome and bile acid metabolism in Bacteroides vulgatus.</title>
        <authorList>
            <person name="Campbell D.E."/>
            <person name="Ly L."/>
            <person name="Ridlon J.M."/>
            <person name="Hsiao A."/>
            <person name="Degnan P.H."/>
        </authorList>
    </citation>
    <scope>NUCLEOTIDE SEQUENCE [LARGE SCALE GENOMIC DNA]</scope>
    <source>
        <strain evidence="2 4">VPI-4506</strain>
        <strain evidence="3 5">VPI-BV8526</strain>
    </source>
</reference>
<dbReference type="EMBL" id="JABDSH010000091">
    <property type="protein sequence ID" value="NMW38454.1"/>
    <property type="molecule type" value="Genomic_DNA"/>
</dbReference>
<evidence type="ECO:0000313" key="3">
    <source>
        <dbReference type="EMBL" id="NMW42605.1"/>
    </source>
</evidence>
<comment type="caution">
    <text evidence="3">The sequence shown here is derived from an EMBL/GenBank/DDBJ whole genome shotgun (WGS) entry which is preliminary data.</text>
</comment>
<feature type="domain" description="Polysaccharide pyruvyl transferase" evidence="1">
    <location>
        <begin position="18"/>
        <end position="322"/>
    </location>
</feature>
<keyword evidence="3" id="KW-0808">Transferase</keyword>
<evidence type="ECO:0000313" key="5">
    <source>
        <dbReference type="Proteomes" id="UP000583639"/>
    </source>
</evidence>
<organism evidence="3 5">
    <name type="scientific">Phocaeicola vulgatus</name>
    <name type="common">Bacteroides vulgatus</name>
    <dbReference type="NCBI Taxonomy" id="821"/>
    <lineage>
        <taxon>Bacteria</taxon>
        <taxon>Pseudomonadati</taxon>
        <taxon>Bacteroidota</taxon>
        <taxon>Bacteroidia</taxon>
        <taxon>Bacteroidales</taxon>
        <taxon>Bacteroidaceae</taxon>
        <taxon>Phocaeicola</taxon>
    </lineage>
</organism>
<name>A0A848QSS4_PHOVU</name>
<gene>
    <name evidence="2" type="ORF">HKQ54_20490</name>
    <name evidence="3" type="ORF">HKQ55_21380</name>
</gene>
<dbReference type="EMBL" id="JABDSI010000138">
    <property type="protein sequence ID" value="NMW42605.1"/>
    <property type="molecule type" value="Genomic_DNA"/>
</dbReference>
<evidence type="ECO:0000313" key="2">
    <source>
        <dbReference type="EMBL" id="NMW38454.1"/>
    </source>
</evidence>
<sequence>MGTKKIGCVIAYRKGHTNYGTSLVGYALIKKIQKLGYDVEVINYVKRPTLIQKMAWVINAMRCGMGNVISDRLKGVKDLKNNAEYAANIKIRTDAVEAYKKRKLLPFFKDYVGFKALHDGSKKYDIIIVGSDQIWTPLSLPTKFFNLLFVDDKVRKVAYASSFGVSSIPEFQKKATGAYLDRFHAIGMRELSGKKIVDALSRQTAQVVADPTLLLDSREWSEEIKDSKVKPSEPYIFCYFLGTNMEARKAANELKSKTGYKIIALRHMDEYVPEDELFGDYAPYNVNPNDFLVYIKNAAYVLTDSFHCSAFSIQFHKQFMTFYRFVQGSATGRNSRIDSLFNILGVGQEHIYDGNVMNIESELDWNRIDTNFRTLKEESVDFLRKALS</sequence>
<proteinExistence type="predicted"/>
<accession>A0A848QSS4</accession>
<dbReference type="GO" id="GO:0016740">
    <property type="term" value="F:transferase activity"/>
    <property type="evidence" value="ECO:0007669"/>
    <property type="project" value="UniProtKB-KW"/>
</dbReference>